<feature type="compositionally biased region" description="Polar residues" evidence="3">
    <location>
        <begin position="190"/>
        <end position="206"/>
    </location>
</feature>
<proteinExistence type="predicted"/>
<dbReference type="Pfam" id="PF10187">
    <property type="entry name" value="FAM192A_Fyv6_N"/>
    <property type="match status" value="1"/>
</dbReference>
<accession>A0A1W5DBC3</accession>
<sequence length="261" mass="28899">MSSGFVSGGTTDQLIERDDEWLKAQQEIEATRRRKEEESRQEGGKTLYEVLQQNKAAKQEAFEESLRLKNQFRNLDEDEIEFLDSVLESTRAKEEAVKKETKEQLDLFRRQQEEADKALLDAAGNDSPATPAAAGRPPAEESQWAVNARKRKRAKEKEVLKGVKLRKSSTSEQVVASKSTEHHSVISIPTAESSPSNSQAMSNEDQTPVKAADTKTWTGTHPDPTEDRSVEHICSPASRAEPTNGGLPSLGLGDYSSDDES</sequence>
<organism evidence="5 6">
    <name type="scientific">Lasallia pustulata</name>
    <dbReference type="NCBI Taxonomy" id="136370"/>
    <lineage>
        <taxon>Eukaryota</taxon>
        <taxon>Fungi</taxon>
        <taxon>Dikarya</taxon>
        <taxon>Ascomycota</taxon>
        <taxon>Pezizomycotina</taxon>
        <taxon>Lecanoromycetes</taxon>
        <taxon>OSLEUM clade</taxon>
        <taxon>Umbilicariomycetidae</taxon>
        <taxon>Umbilicariales</taxon>
        <taxon>Umbilicariaceae</taxon>
        <taxon>Lasallia</taxon>
    </lineage>
</organism>
<keyword evidence="6" id="KW-1185">Reference proteome</keyword>
<dbReference type="InterPro" id="IPR039845">
    <property type="entry name" value="FAM192A"/>
</dbReference>
<keyword evidence="2" id="KW-0539">Nucleus</keyword>
<feature type="domain" description="FAM192A/Fyv6 N-terminal" evidence="4">
    <location>
        <begin position="5"/>
        <end position="109"/>
    </location>
</feature>
<feature type="compositionally biased region" description="Polar residues" evidence="3">
    <location>
        <begin position="1"/>
        <end position="13"/>
    </location>
</feature>
<evidence type="ECO:0000256" key="3">
    <source>
        <dbReference type="SAM" id="MobiDB-lite"/>
    </source>
</evidence>
<dbReference type="Proteomes" id="UP000192927">
    <property type="component" value="Unassembled WGS sequence"/>
</dbReference>
<dbReference type="PANTHER" id="PTHR13495">
    <property type="entry name" value="NEFA-INTERACTING NUCLEAR PROTEIN NIP30"/>
    <property type="match status" value="1"/>
</dbReference>
<feature type="compositionally biased region" description="Basic and acidic residues" evidence="3">
    <location>
        <begin position="110"/>
        <end position="119"/>
    </location>
</feature>
<evidence type="ECO:0000313" key="6">
    <source>
        <dbReference type="Proteomes" id="UP000192927"/>
    </source>
</evidence>
<feature type="region of interest" description="Disordered" evidence="3">
    <location>
        <begin position="110"/>
        <end position="261"/>
    </location>
</feature>
<dbReference type="GO" id="GO:0005634">
    <property type="term" value="C:nucleus"/>
    <property type="evidence" value="ECO:0007669"/>
    <property type="project" value="UniProtKB-SubCell"/>
</dbReference>
<feature type="compositionally biased region" description="Low complexity" evidence="3">
    <location>
        <begin position="128"/>
        <end position="137"/>
    </location>
</feature>
<evidence type="ECO:0000256" key="1">
    <source>
        <dbReference type="ARBA" id="ARBA00004123"/>
    </source>
</evidence>
<reference evidence="6" key="1">
    <citation type="submission" date="2017-03" db="EMBL/GenBank/DDBJ databases">
        <authorList>
            <person name="Sharma R."/>
            <person name="Thines M."/>
        </authorList>
    </citation>
    <scope>NUCLEOTIDE SEQUENCE [LARGE SCALE GENOMIC DNA]</scope>
</reference>
<dbReference type="InterPro" id="IPR019331">
    <property type="entry name" value="FAM192A/Fyv6_N"/>
</dbReference>
<dbReference type="PANTHER" id="PTHR13495:SF0">
    <property type="entry name" value="PSME3-INTERACTING PROTEIN"/>
    <property type="match status" value="1"/>
</dbReference>
<evidence type="ECO:0000256" key="2">
    <source>
        <dbReference type="ARBA" id="ARBA00023242"/>
    </source>
</evidence>
<feature type="compositionally biased region" description="Polar residues" evidence="3">
    <location>
        <begin position="168"/>
        <end position="178"/>
    </location>
</feature>
<comment type="subcellular location">
    <subcellularLocation>
        <location evidence="1">Nucleus</location>
    </subcellularLocation>
</comment>
<evidence type="ECO:0000259" key="4">
    <source>
        <dbReference type="Pfam" id="PF10187"/>
    </source>
</evidence>
<dbReference type="AlphaFoldDB" id="A0A1W5DBC3"/>
<dbReference type="EMBL" id="FWEW01003663">
    <property type="protein sequence ID" value="SLM40335.1"/>
    <property type="molecule type" value="Genomic_DNA"/>
</dbReference>
<feature type="region of interest" description="Disordered" evidence="3">
    <location>
        <begin position="1"/>
        <end position="20"/>
    </location>
</feature>
<name>A0A1W5DBC3_9LECA</name>
<protein>
    <submittedName>
        <fullName evidence="5">NEFA-interacting nuclear protein NIP30, N-terminal</fullName>
    </submittedName>
</protein>
<evidence type="ECO:0000313" key="5">
    <source>
        <dbReference type="EMBL" id="SLM40335.1"/>
    </source>
</evidence>